<feature type="region of interest" description="Disordered" evidence="2">
    <location>
        <begin position="146"/>
        <end position="170"/>
    </location>
</feature>
<evidence type="ECO:0000256" key="3">
    <source>
        <dbReference type="SAM" id="SignalP"/>
    </source>
</evidence>
<keyword evidence="1" id="KW-1015">Disulfide bond</keyword>
<keyword evidence="3" id="KW-0732">Signal</keyword>
<dbReference type="InterPro" id="IPR016186">
    <property type="entry name" value="C-type_lectin-like/link_sf"/>
</dbReference>
<feature type="chain" id="PRO_5035789676" description="C-type lectin domain-containing protein" evidence="3">
    <location>
        <begin position="16"/>
        <end position="315"/>
    </location>
</feature>
<dbReference type="InterPro" id="IPR050111">
    <property type="entry name" value="C-type_lectin/snaclec_domain"/>
</dbReference>
<evidence type="ECO:0000259" key="4">
    <source>
        <dbReference type="PROSITE" id="PS50041"/>
    </source>
</evidence>
<gene>
    <name evidence="5" type="ORF">CAUJ_LOCUS15992</name>
</gene>
<dbReference type="PROSITE" id="PS00615">
    <property type="entry name" value="C_TYPE_LECTIN_1"/>
    <property type="match status" value="1"/>
</dbReference>
<dbReference type="InterPro" id="IPR001304">
    <property type="entry name" value="C-type_lectin-like"/>
</dbReference>
<sequence>MRFFAFFLGVAFAQTQHPGCPIGQYVFENVCYVFVREPSDFDEAVTKCGTDGRALVTITNAFQSNFLMSVAEVEFSETNDRYWIGLRRTTDGFEWIDGNAKPTYTNWQMGQPDDFGNCTSVQGGTGRWHSEDCSHSYSYICSGDTPTTRASRASTNAPTSTRKDPTVSHVDPGPCRANWTHFQNDCYFLVRSEVIWNDAQAYCRSYNSNLTSILNEDENEFIVALASQGQLDQNWNDQGNLDWSEGWSEGEPLLGGWKLSPIHLFFSQKGGRPCGSDCRYFIVPDGVQGDDLANWFYTDPTDVQSSYICKKSPLI</sequence>
<dbReference type="PROSITE" id="PS50041">
    <property type="entry name" value="C_TYPE_LECTIN_2"/>
    <property type="match status" value="2"/>
</dbReference>
<evidence type="ECO:0000313" key="5">
    <source>
        <dbReference type="EMBL" id="CAD6200093.1"/>
    </source>
</evidence>
<dbReference type="PANTHER" id="PTHR22803">
    <property type="entry name" value="MANNOSE, PHOSPHOLIPASE, LECTIN RECEPTOR RELATED"/>
    <property type="match status" value="1"/>
</dbReference>
<dbReference type="Proteomes" id="UP000835052">
    <property type="component" value="Unassembled WGS sequence"/>
</dbReference>
<dbReference type="SMART" id="SM00034">
    <property type="entry name" value="CLECT"/>
    <property type="match status" value="2"/>
</dbReference>
<dbReference type="OrthoDB" id="5826661at2759"/>
<organism evidence="5 6">
    <name type="scientific">Caenorhabditis auriculariae</name>
    <dbReference type="NCBI Taxonomy" id="2777116"/>
    <lineage>
        <taxon>Eukaryota</taxon>
        <taxon>Metazoa</taxon>
        <taxon>Ecdysozoa</taxon>
        <taxon>Nematoda</taxon>
        <taxon>Chromadorea</taxon>
        <taxon>Rhabditida</taxon>
        <taxon>Rhabditina</taxon>
        <taxon>Rhabditomorpha</taxon>
        <taxon>Rhabditoidea</taxon>
        <taxon>Rhabditidae</taxon>
        <taxon>Peloderinae</taxon>
        <taxon>Caenorhabditis</taxon>
    </lineage>
</organism>
<feature type="domain" description="C-type lectin" evidence="4">
    <location>
        <begin position="27"/>
        <end position="142"/>
    </location>
</feature>
<dbReference type="Pfam" id="PF00059">
    <property type="entry name" value="Lectin_C"/>
    <property type="match status" value="1"/>
</dbReference>
<dbReference type="CDD" id="cd00037">
    <property type="entry name" value="CLECT"/>
    <property type="match status" value="2"/>
</dbReference>
<dbReference type="InterPro" id="IPR018378">
    <property type="entry name" value="C-type_lectin_CS"/>
</dbReference>
<feature type="domain" description="C-type lectin" evidence="4">
    <location>
        <begin position="182"/>
        <end position="310"/>
    </location>
</feature>
<evidence type="ECO:0000256" key="2">
    <source>
        <dbReference type="SAM" id="MobiDB-lite"/>
    </source>
</evidence>
<evidence type="ECO:0000313" key="6">
    <source>
        <dbReference type="Proteomes" id="UP000835052"/>
    </source>
</evidence>
<dbReference type="AlphaFoldDB" id="A0A8S1HTR5"/>
<protein>
    <recommendedName>
        <fullName evidence="4">C-type lectin domain-containing protein</fullName>
    </recommendedName>
</protein>
<feature type="compositionally biased region" description="Polar residues" evidence="2">
    <location>
        <begin position="146"/>
        <end position="160"/>
    </location>
</feature>
<keyword evidence="6" id="KW-1185">Reference proteome</keyword>
<dbReference type="SUPFAM" id="SSF56436">
    <property type="entry name" value="C-type lectin-like"/>
    <property type="match status" value="2"/>
</dbReference>
<comment type="caution">
    <text evidence="5">The sequence shown here is derived from an EMBL/GenBank/DDBJ whole genome shotgun (WGS) entry which is preliminary data.</text>
</comment>
<feature type="signal peptide" evidence="3">
    <location>
        <begin position="1"/>
        <end position="15"/>
    </location>
</feature>
<dbReference type="Gene3D" id="3.10.100.10">
    <property type="entry name" value="Mannose-Binding Protein A, subunit A"/>
    <property type="match status" value="2"/>
</dbReference>
<evidence type="ECO:0000256" key="1">
    <source>
        <dbReference type="ARBA" id="ARBA00023157"/>
    </source>
</evidence>
<proteinExistence type="predicted"/>
<name>A0A8S1HTR5_9PELO</name>
<accession>A0A8S1HTR5</accession>
<reference evidence="5" key="1">
    <citation type="submission" date="2020-10" db="EMBL/GenBank/DDBJ databases">
        <authorList>
            <person name="Kikuchi T."/>
        </authorList>
    </citation>
    <scope>NUCLEOTIDE SEQUENCE</scope>
    <source>
        <strain evidence="5">NKZ352</strain>
    </source>
</reference>
<dbReference type="InterPro" id="IPR016187">
    <property type="entry name" value="CTDL_fold"/>
</dbReference>
<dbReference type="EMBL" id="CAJGYM010000236">
    <property type="protein sequence ID" value="CAD6200093.1"/>
    <property type="molecule type" value="Genomic_DNA"/>
</dbReference>